<dbReference type="InterPro" id="IPR016067">
    <property type="entry name" value="S-AdoMet_deCO2ase_core"/>
</dbReference>
<evidence type="ECO:0000256" key="3">
    <source>
        <dbReference type="ARBA" id="ARBA00022813"/>
    </source>
</evidence>
<keyword evidence="1 10" id="KW-0949">S-adenosyl-L-methionine</keyword>
<keyword evidence="4 10" id="KW-0745">Spermidine biosynthesis</keyword>
<comment type="PTM">
    <text evidence="10">Is synthesized initially as an inactive proenzyme. Formation of the active enzyme involves a self-maturation process in which the active site pyruvoyl group is generated from an internal serine residue via an autocatalytic post-translational modification. Two non-identical subunits are generated from the proenzyme in this reaction, and the pyruvate is formed at the N-terminus of the alpha chain, which is derived from the carboxyl end of the proenzyme. The post-translation cleavage follows an unusual pathway, termed non-hydrolytic serinolysis, in which the side chain hydroxyl group of the serine supplies its oxygen atom to form the C-terminus of the beta chain, while the remainder of the serine residue undergoes an oxidative deamination to produce ammonia and the pyruvoyl group blocking the N-terminus of the alpha chain.</text>
</comment>
<dbReference type="GO" id="GO:0004014">
    <property type="term" value="F:adenosylmethionine decarboxylase activity"/>
    <property type="evidence" value="ECO:0007669"/>
    <property type="project" value="UniProtKB-UniRule"/>
</dbReference>
<keyword evidence="8 10" id="KW-0704">Schiff base</keyword>
<evidence type="ECO:0000313" key="12">
    <source>
        <dbReference type="Proteomes" id="UP000244338"/>
    </source>
</evidence>
<comment type="similarity">
    <text evidence="10">Belongs to the prokaryotic AdoMetDC family. Type 1 subfamily.</text>
</comment>
<comment type="catalytic activity">
    <reaction evidence="10">
        <text>S-adenosyl-L-methionine + H(+) = S-adenosyl 3-(methylsulfanyl)propylamine + CO2</text>
        <dbReference type="Rhea" id="RHEA:15981"/>
        <dbReference type="ChEBI" id="CHEBI:15378"/>
        <dbReference type="ChEBI" id="CHEBI:16526"/>
        <dbReference type="ChEBI" id="CHEBI:57443"/>
        <dbReference type="ChEBI" id="CHEBI:59789"/>
        <dbReference type="EC" id="4.1.1.50"/>
    </reaction>
</comment>
<keyword evidence="7 10" id="KW-0456">Lyase</keyword>
<comment type="function">
    <text evidence="10">Catalyzes the decarboxylation of S-adenosylmethionine to S-adenosylmethioninamine (dcAdoMet), the propylamine donor required for the synthesis of the polyamines spermine and spermidine from the diamine putrescine.</text>
</comment>
<dbReference type="PANTHER" id="PTHR33866">
    <property type="entry name" value="S-ADENOSYLMETHIONINE DECARBOXYLASE PROENZYME"/>
    <property type="match status" value="1"/>
</dbReference>
<evidence type="ECO:0000256" key="8">
    <source>
        <dbReference type="ARBA" id="ARBA00023270"/>
    </source>
</evidence>
<dbReference type="AlphaFoldDB" id="A0A2R6Y2N3"/>
<dbReference type="EMBL" id="PEBX01000016">
    <property type="protein sequence ID" value="PTQ56950.1"/>
    <property type="molecule type" value="Genomic_DNA"/>
</dbReference>
<keyword evidence="3 10" id="KW-0068">Autocatalytic cleavage</keyword>
<accession>A0A2R6Y2N3</accession>
<dbReference type="Pfam" id="PF02675">
    <property type="entry name" value="AdoMet_dc"/>
    <property type="match status" value="1"/>
</dbReference>
<dbReference type="PANTHER" id="PTHR33866:SF2">
    <property type="entry name" value="S-ADENOSYLMETHIONINE DECARBOXYLASE PROENZYME"/>
    <property type="match status" value="1"/>
</dbReference>
<evidence type="ECO:0000256" key="7">
    <source>
        <dbReference type="ARBA" id="ARBA00023239"/>
    </source>
</evidence>
<feature type="chain" id="PRO_5023484660" description="S-adenosylmethionine decarboxylase beta chain" evidence="10">
    <location>
        <begin position="1"/>
        <end position="66"/>
    </location>
</feature>
<feature type="site" description="Cleavage (non-hydrolytic); by autolysis" evidence="10">
    <location>
        <begin position="66"/>
        <end position="67"/>
    </location>
</feature>
<dbReference type="InterPro" id="IPR017716">
    <property type="entry name" value="S-AdoMet_deCOase_pro-enz"/>
</dbReference>
<evidence type="ECO:0000256" key="5">
    <source>
        <dbReference type="ARBA" id="ARBA00023115"/>
    </source>
</evidence>
<comment type="subunit">
    <text evidence="10">Heterotetramer of two alpha and two beta chains arranged as a dimer of alpha/beta heterodimers.</text>
</comment>
<comment type="caution">
    <text evidence="11">The sequence shown here is derived from an EMBL/GenBank/DDBJ whole genome shotgun (WGS) entry which is preliminary data.</text>
</comment>
<proteinExistence type="inferred from homology"/>
<dbReference type="EC" id="4.1.1.50" evidence="10"/>
<feature type="active site" description="Proton donor; for catalytic activity" evidence="10">
    <location>
        <position position="87"/>
    </location>
</feature>
<dbReference type="NCBIfam" id="TIGR03330">
    <property type="entry name" value="SAM_DCase_Bsu"/>
    <property type="match status" value="1"/>
</dbReference>
<evidence type="ECO:0000256" key="6">
    <source>
        <dbReference type="ARBA" id="ARBA00023145"/>
    </source>
</evidence>
<feature type="chain" id="PRO_5023484661" description="S-adenosylmethionine decarboxylase alpha chain" evidence="10">
    <location>
        <begin position="67"/>
        <end position="137"/>
    </location>
</feature>
<organism evidence="11 12">
    <name type="scientific">Candidatus Carbonibacillus altaicus</name>
    <dbReference type="NCBI Taxonomy" id="2163959"/>
    <lineage>
        <taxon>Bacteria</taxon>
        <taxon>Bacillati</taxon>
        <taxon>Bacillota</taxon>
        <taxon>Bacilli</taxon>
        <taxon>Bacillales</taxon>
        <taxon>Candidatus Carbonibacillus</taxon>
    </lineage>
</organism>
<dbReference type="SUPFAM" id="SSF56276">
    <property type="entry name" value="S-adenosylmethionine decarboxylase"/>
    <property type="match status" value="1"/>
</dbReference>
<dbReference type="UniPathway" id="UPA00331">
    <property type="reaction ID" value="UER00451"/>
</dbReference>
<keyword evidence="9 10" id="KW-0670">Pyruvate</keyword>
<feature type="active site" description="Schiff-base intermediate with substrate; via pyruvic acid" evidence="10">
    <location>
        <position position="67"/>
    </location>
</feature>
<dbReference type="GO" id="GO:0008295">
    <property type="term" value="P:spermidine biosynthetic process"/>
    <property type="evidence" value="ECO:0007669"/>
    <property type="project" value="UniProtKB-UniRule"/>
</dbReference>
<comment type="pathway">
    <text evidence="10">Amine and polyamine biosynthesis; S-adenosylmethioninamine biosynthesis; S-adenosylmethioninamine from S-adenosyl-L-methionine: step 1/1.</text>
</comment>
<name>A0A2R6Y2N3_9BACL</name>
<evidence type="ECO:0000256" key="4">
    <source>
        <dbReference type="ARBA" id="ARBA00023066"/>
    </source>
</evidence>
<dbReference type="Gene3D" id="3.60.90.10">
    <property type="entry name" value="S-adenosylmethionine decarboxylase"/>
    <property type="match status" value="1"/>
</dbReference>
<evidence type="ECO:0000256" key="1">
    <source>
        <dbReference type="ARBA" id="ARBA00022691"/>
    </source>
</evidence>
<feature type="active site" description="Proton acceptor; for processing activity" evidence="10">
    <location>
        <position position="72"/>
    </location>
</feature>
<comment type="cofactor">
    <cofactor evidence="10">
        <name>pyruvate</name>
        <dbReference type="ChEBI" id="CHEBI:15361"/>
    </cofactor>
    <text evidence="10">Binds 1 pyruvoyl group covalently per subunit.</text>
</comment>
<evidence type="ECO:0000256" key="2">
    <source>
        <dbReference type="ARBA" id="ARBA00022793"/>
    </source>
</evidence>
<keyword evidence="2 10" id="KW-0210">Decarboxylase</keyword>
<reference evidence="12" key="1">
    <citation type="journal article" date="2018" name="Sci. Rep.">
        <title>Lignite coal burning seam in the remote Altai Mountains harbors a hydrogen-driven thermophilic microbial community.</title>
        <authorList>
            <person name="Kadnikov V.V."/>
            <person name="Mardanov A.V."/>
            <person name="Ivasenko D.A."/>
            <person name="Antsiferov D.V."/>
            <person name="Beletsky A.V."/>
            <person name="Karnachuk O.V."/>
            <person name="Ravin N.V."/>
        </authorList>
    </citation>
    <scope>NUCLEOTIDE SEQUENCE [LARGE SCALE GENOMIC DNA]</scope>
</reference>
<protein>
    <recommendedName>
        <fullName evidence="10">S-adenosylmethionine decarboxylase proenzyme</fullName>
        <shortName evidence="10">AdoMetDC</shortName>
        <shortName evidence="10">SAMDC</shortName>
        <ecNumber evidence="10">4.1.1.50</ecNumber>
    </recommendedName>
    <component>
        <recommendedName>
            <fullName evidence="10">S-adenosylmethionine decarboxylase beta chain</fullName>
        </recommendedName>
    </component>
    <component>
        <recommendedName>
            <fullName evidence="10">S-adenosylmethionine decarboxylase alpha chain</fullName>
        </recommendedName>
    </component>
</protein>
<evidence type="ECO:0000313" key="11">
    <source>
        <dbReference type="EMBL" id="PTQ56950.1"/>
    </source>
</evidence>
<dbReference type="GO" id="GO:0005829">
    <property type="term" value="C:cytosol"/>
    <property type="evidence" value="ECO:0007669"/>
    <property type="project" value="TreeGrafter"/>
</dbReference>
<keyword evidence="5 10" id="KW-0620">Polyamine biosynthesis</keyword>
<dbReference type="Proteomes" id="UP000244338">
    <property type="component" value="Unassembled WGS sequence"/>
</dbReference>
<evidence type="ECO:0000256" key="9">
    <source>
        <dbReference type="ARBA" id="ARBA00023317"/>
    </source>
</evidence>
<sequence length="137" mass="15095">MERTYSTFGRHIAVDAWGVDARLLNDERWLTDQLVEAAVQAGATILGVQSKAFEPQGATVLVMLSESHISIHTYPEHGFCAIDCYTCGEDVDPELAVDHLLRVLAPERTFGKKLIRGEGEMMVSDALAFSKDLVSRS</sequence>
<dbReference type="HAMAP" id="MF_00464">
    <property type="entry name" value="AdoMetDC_1"/>
    <property type="match status" value="1"/>
</dbReference>
<feature type="modified residue" description="Pyruvic acid (Ser); by autocatalysis" evidence="10">
    <location>
        <position position="67"/>
    </location>
</feature>
<evidence type="ECO:0000256" key="10">
    <source>
        <dbReference type="HAMAP-Rule" id="MF_00464"/>
    </source>
</evidence>
<gene>
    <name evidence="10" type="primary">speH</name>
    <name evidence="11" type="ORF">BSOLF_2511</name>
</gene>
<keyword evidence="6 10" id="KW-0865">Zymogen</keyword>
<dbReference type="InterPro" id="IPR003826">
    <property type="entry name" value="AdoMetDC_fam_prok"/>
</dbReference>